<proteinExistence type="predicted"/>
<dbReference type="EMBL" id="UYSU01001410">
    <property type="protein sequence ID" value="VDL86831.1"/>
    <property type="molecule type" value="Genomic_DNA"/>
</dbReference>
<evidence type="ECO:0000313" key="3">
    <source>
        <dbReference type="WBParaSite" id="SSLN_0000110301-mRNA-1"/>
    </source>
</evidence>
<dbReference type="AlphaFoldDB" id="A0A183SA11"/>
<name>A0A183SA11_SCHSO</name>
<accession>A0A183SA11</accession>
<dbReference type="Proteomes" id="UP000275846">
    <property type="component" value="Unassembled WGS sequence"/>
</dbReference>
<dbReference type="STRING" id="70667.A0A183SA11"/>
<protein>
    <submittedName>
        <fullName evidence="3">COesterase domain-containing protein</fullName>
    </submittedName>
</protein>
<dbReference type="WBParaSite" id="SSLN_0000110301-mRNA-1">
    <property type="protein sequence ID" value="SSLN_0000110301-mRNA-1"/>
    <property type="gene ID" value="SSLN_0000110301"/>
</dbReference>
<evidence type="ECO:0000313" key="1">
    <source>
        <dbReference type="EMBL" id="VDL86831.1"/>
    </source>
</evidence>
<gene>
    <name evidence="1" type="ORF">SSLN_LOCUS1059</name>
</gene>
<evidence type="ECO:0000313" key="2">
    <source>
        <dbReference type="Proteomes" id="UP000275846"/>
    </source>
</evidence>
<sequence>MRRAHNCFDCVFRIRPQLANHQLKPSYALFNNFPTFAHKCTSDCLHALKNPDDPSVGVVSESPFDYKGLNPLEIPIRAGWLSLGPTLYDYFVPSGYVTASRLPDQRRVMVAHRRSQVPVVSRTGLTPIIS</sequence>
<reference evidence="1 2" key="2">
    <citation type="submission" date="2018-11" db="EMBL/GenBank/DDBJ databases">
        <authorList>
            <consortium name="Pathogen Informatics"/>
        </authorList>
    </citation>
    <scope>NUCLEOTIDE SEQUENCE [LARGE SCALE GENOMIC DNA]</scope>
    <source>
        <strain evidence="1 2">NST_G2</strain>
    </source>
</reference>
<reference evidence="3" key="1">
    <citation type="submission" date="2016-06" db="UniProtKB">
        <authorList>
            <consortium name="WormBaseParasite"/>
        </authorList>
    </citation>
    <scope>IDENTIFICATION</scope>
</reference>
<organism evidence="3">
    <name type="scientific">Schistocephalus solidus</name>
    <name type="common">Tapeworm</name>
    <dbReference type="NCBI Taxonomy" id="70667"/>
    <lineage>
        <taxon>Eukaryota</taxon>
        <taxon>Metazoa</taxon>
        <taxon>Spiralia</taxon>
        <taxon>Lophotrochozoa</taxon>
        <taxon>Platyhelminthes</taxon>
        <taxon>Cestoda</taxon>
        <taxon>Eucestoda</taxon>
        <taxon>Diphyllobothriidea</taxon>
        <taxon>Diphyllobothriidae</taxon>
        <taxon>Schistocephalus</taxon>
    </lineage>
</organism>
<keyword evidence="2" id="KW-1185">Reference proteome</keyword>